<reference evidence="2 3" key="1">
    <citation type="submission" date="2016-10" db="EMBL/GenBank/DDBJ databases">
        <authorList>
            <person name="de Groot N.N."/>
        </authorList>
    </citation>
    <scope>NUCLEOTIDE SEQUENCE [LARGE SCALE GENOMIC DNA]</scope>
    <source>
        <strain evidence="2 3">CGMCC 1.10267</strain>
    </source>
</reference>
<dbReference type="RefSeq" id="WP_143009436.1">
    <property type="nucleotide sequence ID" value="NZ_FNCS01000020.1"/>
</dbReference>
<feature type="region of interest" description="Disordered" evidence="1">
    <location>
        <begin position="1"/>
        <end position="20"/>
    </location>
</feature>
<organism evidence="2 3">
    <name type="scientific">Pelagibacterium luteolum</name>
    <dbReference type="NCBI Taxonomy" id="440168"/>
    <lineage>
        <taxon>Bacteria</taxon>
        <taxon>Pseudomonadati</taxon>
        <taxon>Pseudomonadota</taxon>
        <taxon>Alphaproteobacteria</taxon>
        <taxon>Hyphomicrobiales</taxon>
        <taxon>Devosiaceae</taxon>
        <taxon>Pelagibacterium</taxon>
    </lineage>
</organism>
<evidence type="ECO:0000256" key="1">
    <source>
        <dbReference type="SAM" id="MobiDB-lite"/>
    </source>
</evidence>
<dbReference type="OrthoDB" id="9987657at2"/>
<dbReference type="AlphaFoldDB" id="A0A1G7ZJ36"/>
<dbReference type="Proteomes" id="UP000199495">
    <property type="component" value="Unassembled WGS sequence"/>
</dbReference>
<keyword evidence="3" id="KW-1185">Reference proteome</keyword>
<sequence>MQRDDFVSGEDVPEPDGGMMPLSVFMQKEPETRAFNAYRVAFRANEAHPNLRNAAALVKAWNAFADIMGLAHV</sequence>
<gene>
    <name evidence="2" type="ORF">SAMN04487974_12019</name>
</gene>
<name>A0A1G7ZJ36_9HYPH</name>
<dbReference type="STRING" id="440168.SAMN04487974_12019"/>
<accession>A0A1G7ZJ36</accession>
<evidence type="ECO:0000313" key="2">
    <source>
        <dbReference type="EMBL" id="SDH08110.1"/>
    </source>
</evidence>
<protein>
    <submittedName>
        <fullName evidence="2">Uncharacterized protein</fullName>
    </submittedName>
</protein>
<evidence type="ECO:0000313" key="3">
    <source>
        <dbReference type="Proteomes" id="UP000199495"/>
    </source>
</evidence>
<dbReference type="EMBL" id="FNCS01000020">
    <property type="protein sequence ID" value="SDH08110.1"/>
    <property type="molecule type" value="Genomic_DNA"/>
</dbReference>
<proteinExistence type="predicted"/>